<organism evidence="2 3">
    <name type="scientific">Candidatus Nealsonbacteria bacterium CG23_combo_of_CG06-09_8_20_14_all_37_18</name>
    <dbReference type="NCBI Taxonomy" id="1974720"/>
    <lineage>
        <taxon>Bacteria</taxon>
        <taxon>Candidatus Nealsoniibacteriota</taxon>
    </lineage>
</organism>
<protein>
    <submittedName>
        <fullName evidence="2">Multidrug transporter</fullName>
    </submittedName>
</protein>
<feature type="region of interest" description="Disordered" evidence="1">
    <location>
        <begin position="1"/>
        <end position="37"/>
    </location>
</feature>
<dbReference type="EMBL" id="PCRQ01000017">
    <property type="protein sequence ID" value="PIP24473.1"/>
    <property type="molecule type" value="Genomic_DNA"/>
</dbReference>
<dbReference type="AlphaFoldDB" id="A0A2G9Z0J7"/>
<reference evidence="2 3" key="1">
    <citation type="submission" date="2017-09" db="EMBL/GenBank/DDBJ databases">
        <title>Depth-based differentiation of microbial function through sediment-hosted aquifers and enrichment of novel symbionts in the deep terrestrial subsurface.</title>
        <authorList>
            <person name="Probst A.J."/>
            <person name="Ladd B."/>
            <person name="Jarett J.K."/>
            <person name="Geller-Mcgrath D.E."/>
            <person name="Sieber C.M."/>
            <person name="Emerson J.B."/>
            <person name="Anantharaman K."/>
            <person name="Thomas B.C."/>
            <person name="Malmstrom R."/>
            <person name="Stieglmeier M."/>
            <person name="Klingl A."/>
            <person name="Woyke T."/>
            <person name="Ryan C.M."/>
            <person name="Banfield J.F."/>
        </authorList>
    </citation>
    <scope>NUCLEOTIDE SEQUENCE [LARGE SCALE GENOMIC DNA]</scope>
    <source>
        <strain evidence="2">CG23_combo_of_CG06-09_8_20_14_all_37_18</strain>
    </source>
</reference>
<sequence>MTKRYRSAKSGHYVSEDYAKKHKSITVAETDSKKKKK</sequence>
<comment type="caution">
    <text evidence="2">The sequence shown here is derived from an EMBL/GenBank/DDBJ whole genome shotgun (WGS) entry which is preliminary data.</text>
</comment>
<proteinExistence type="predicted"/>
<evidence type="ECO:0000313" key="2">
    <source>
        <dbReference type="EMBL" id="PIP24473.1"/>
    </source>
</evidence>
<accession>A0A2G9Z0J7</accession>
<evidence type="ECO:0000256" key="1">
    <source>
        <dbReference type="SAM" id="MobiDB-lite"/>
    </source>
</evidence>
<evidence type="ECO:0000313" key="3">
    <source>
        <dbReference type="Proteomes" id="UP000229952"/>
    </source>
</evidence>
<dbReference type="Proteomes" id="UP000229952">
    <property type="component" value="Unassembled WGS sequence"/>
</dbReference>
<name>A0A2G9Z0J7_9BACT</name>
<gene>
    <name evidence="2" type="ORF">COX35_00480</name>
</gene>